<reference evidence="4 5" key="1">
    <citation type="submission" date="2024-02" db="EMBL/GenBank/DDBJ databases">
        <authorList>
            <person name="Nijsse B."/>
            <person name="Sprong H."/>
        </authorList>
    </citation>
    <scope>NUCLEOTIDE SEQUENCE [LARGE SCALE GENOMIC DNA]</scope>
    <source>
        <strain evidence="4">OB144</strain>
    </source>
</reference>
<dbReference type="Proteomes" id="UP001642485">
    <property type="component" value="Chromosome"/>
</dbReference>
<keyword evidence="2 3" id="KW-0040">ANK repeat</keyword>
<dbReference type="RefSeq" id="WP_355403718.1">
    <property type="nucleotide sequence ID" value="NZ_OY974080.1"/>
</dbReference>
<gene>
    <name evidence="4" type="ORF">OB144RH_05640</name>
</gene>
<evidence type="ECO:0000256" key="2">
    <source>
        <dbReference type="ARBA" id="ARBA00023043"/>
    </source>
</evidence>
<dbReference type="SMART" id="SM00248">
    <property type="entry name" value="ANK"/>
    <property type="match status" value="6"/>
</dbReference>
<feature type="repeat" description="ANK" evidence="3">
    <location>
        <begin position="133"/>
        <end position="165"/>
    </location>
</feature>
<dbReference type="InterPro" id="IPR002110">
    <property type="entry name" value="Ankyrin_rpt"/>
</dbReference>
<sequence>MNPEFYSDMDEATIAKLIEKLFNYNINDNNPVTALVAAASITTTTTVTPLEEDVRAPDPERYDTLIEAEDNRTPLSIAASAGNADIVKELIEKGHDVNAKDEKGNTALFYASTKEIAQILLDKGASFEVENEYLYSPIHYAAIIGNKELFTFLLEKGVDVNTKDGNGRIPIHYATYSKQHEITQILLQSDSEIDTVDNYGGTPFFYLLLKHESGQNKTLLDFFLNNNVNLNINACGESIFNHALQSKDKWLLEKLISKGVNIGKGILFA</sequence>
<evidence type="ECO:0000313" key="5">
    <source>
        <dbReference type="Proteomes" id="UP001642485"/>
    </source>
</evidence>
<dbReference type="InterPro" id="IPR036770">
    <property type="entry name" value="Ankyrin_rpt-contain_sf"/>
</dbReference>
<evidence type="ECO:0000256" key="1">
    <source>
        <dbReference type="ARBA" id="ARBA00022737"/>
    </source>
</evidence>
<protein>
    <submittedName>
        <fullName evidence="4">ANK-REP-REGION domain-containing protein</fullName>
    </submittedName>
</protein>
<dbReference type="Pfam" id="PF12796">
    <property type="entry name" value="Ank_2"/>
    <property type="match status" value="2"/>
</dbReference>
<accession>A0ABM9NCG4</accession>
<feature type="repeat" description="ANK" evidence="3">
    <location>
        <begin position="70"/>
        <end position="102"/>
    </location>
</feature>
<dbReference type="PROSITE" id="PS50088">
    <property type="entry name" value="ANK_REPEAT"/>
    <property type="match status" value="3"/>
</dbReference>
<feature type="repeat" description="ANK" evidence="3">
    <location>
        <begin position="166"/>
        <end position="198"/>
    </location>
</feature>
<organism evidence="4 5">
    <name type="scientific">Rickettsia helvetica</name>
    <dbReference type="NCBI Taxonomy" id="35789"/>
    <lineage>
        <taxon>Bacteria</taxon>
        <taxon>Pseudomonadati</taxon>
        <taxon>Pseudomonadota</taxon>
        <taxon>Alphaproteobacteria</taxon>
        <taxon>Rickettsiales</taxon>
        <taxon>Rickettsiaceae</taxon>
        <taxon>Rickettsieae</taxon>
        <taxon>Rickettsia</taxon>
        <taxon>spotted fever group</taxon>
    </lineage>
</organism>
<dbReference type="PANTHER" id="PTHR24198">
    <property type="entry name" value="ANKYRIN REPEAT AND PROTEIN KINASE DOMAIN-CONTAINING PROTEIN"/>
    <property type="match status" value="1"/>
</dbReference>
<proteinExistence type="predicted"/>
<keyword evidence="1" id="KW-0677">Repeat</keyword>
<evidence type="ECO:0000256" key="3">
    <source>
        <dbReference type="PROSITE-ProRule" id="PRU00023"/>
    </source>
</evidence>
<dbReference type="PROSITE" id="PS50297">
    <property type="entry name" value="ANK_REP_REGION"/>
    <property type="match status" value="3"/>
</dbReference>
<dbReference type="PANTHER" id="PTHR24198:SF165">
    <property type="entry name" value="ANKYRIN REPEAT-CONTAINING PROTEIN-RELATED"/>
    <property type="match status" value="1"/>
</dbReference>
<dbReference type="EMBL" id="OZ018776">
    <property type="protein sequence ID" value="CAK9121253.1"/>
    <property type="molecule type" value="Genomic_DNA"/>
</dbReference>
<name>A0ABM9NCG4_RICHE</name>
<evidence type="ECO:0000313" key="4">
    <source>
        <dbReference type="EMBL" id="CAK9121253.1"/>
    </source>
</evidence>
<dbReference type="SUPFAM" id="SSF48403">
    <property type="entry name" value="Ankyrin repeat"/>
    <property type="match status" value="1"/>
</dbReference>
<dbReference type="Gene3D" id="1.25.40.20">
    <property type="entry name" value="Ankyrin repeat-containing domain"/>
    <property type="match status" value="2"/>
</dbReference>
<keyword evidence="5" id="KW-1185">Reference proteome</keyword>